<dbReference type="RefSeq" id="WP_124961168.1">
    <property type="nucleotide sequence ID" value="NZ_RQXU01000022.1"/>
</dbReference>
<sequence>MIAEPFHAGERALQVQTGWRDRMEAMGPRVIRDYMPDQHREFFAQLPFLVVGSLDADLQPWASVLAAPAGFAHSPDATHLRVDALPAGGDPLAGQLAQGATLGLLGIEPHTRRRNRMNGTVESLDAGGFMVAVQQSFGNCPRYIQAREPELVAARDGSAPAQRLDTLDLDAQRLIGSADTLFIATAYPGDAAAGDAADAADARSHGVDVSHRGGRPGFVRVDAGGVLTVPDFNGNRFFNTLGNLVAHPRAGLLFIDYDNGDLLHVAATAELVLDGPEIAEFEGAERLLRLHVEHALRRPAALPLRWGDAALSPHLEGTGRWAAARA</sequence>
<feature type="domain" description="Pyridoxamine 5'-phosphate oxidase N-terminal" evidence="1">
    <location>
        <begin position="35"/>
        <end position="128"/>
    </location>
</feature>
<dbReference type="SUPFAM" id="SSF50475">
    <property type="entry name" value="FMN-binding split barrel"/>
    <property type="match status" value="2"/>
</dbReference>
<protein>
    <submittedName>
        <fullName evidence="2">Flavin-nucleotide-binding protein</fullName>
    </submittedName>
</protein>
<dbReference type="PANTHER" id="PTHR42815:SF2">
    <property type="entry name" value="FAD-BINDING, PUTATIVE (AFU_ORTHOLOGUE AFUA_6G07600)-RELATED"/>
    <property type="match status" value="1"/>
</dbReference>
<name>A0A3P3E9D6_9BURK</name>
<dbReference type="EMBL" id="RQXU01000022">
    <property type="protein sequence ID" value="RRH83075.1"/>
    <property type="molecule type" value="Genomic_DNA"/>
</dbReference>
<evidence type="ECO:0000313" key="2">
    <source>
        <dbReference type="EMBL" id="RRH83075.1"/>
    </source>
</evidence>
<evidence type="ECO:0000313" key="3">
    <source>
        <dbReference type="Proteomes" id="UP000271590"/>
    </source>
</evidence>
<comment type="caution">
    <text evidence="2">The sequence shown here is derived from an EMBL/GenBank/DDBJ whole genome shotgun (WGS) entry which is preliminary data.</text>
</comment>
<dbReference type="InterPro" id="IPR011576">
    <property type="entry name" value="Pyridox_Oxase_N"/>
</dbReference>
<organism evidence="2 3">
    <name type="scientific">Variovorax beijingensis</name>
    <dbReference type="NCBI Taxonomy" id="2496117"/>
    <lineage>
        <taxon>Bacteria</taxon>
        <taxon>Pseudomonadati</taxon>
        <taxon>Pseudomonadota</taxon>
        <taxon>Betaproteobacteria</taxon>
        <taxon>Burkholderiales</taxon>
        <taxon>Comamonadaceae</taxon>
        <taxon>Variovorax</taxon>
    </lineage>
</organism>
<dbReference type="Proteomes" id="UP000271590">
    <property type="component" value="Unassembled WGS sequence"/>
</dbReference>
<gene>
    <name evidence="2" type="ORF">EH244_25840</name>
</gene>
<proteinExistence type="predicted"/>
<dbReference type="Gene3D" id="2.30.110.10">
    <property type="entry name" value="Electron Transport, Fmn-binding Protein, Chain A"/>
    <property type="match status" value="1"/>
</dbReference>
<dbReference type="Pfam" id="PF01243">
    <property type="entry name" value="PNPOx_N"/>
    <property type="match status" value="1"/>
</dbReference>
<evidence type="ECO:0000259" key="1">
    <source>
        <dbReference type="Pfam" id="PF01243"/>
    </source>
</evidence>
<accession>A0A3P3E9D6</accession>
<dbReference type="AlphaFoldDB" id="A0A3P3E9D6"/>
<reference evidence="2 3" key="1">
    <citation type="submission" date="2018-11" db="EMBL/GenBank/DDBJ databases">
        <title>The genome of Variovorax sp T529.</title>
        <authorList>
            <person name="Gao J."/>
        </authorList>
    </citation>
    <scope>NUCLEOTIDE SEQUENCE [LARGE SCALE GENOMIC DNA]</scope>
    <source>
        <strain evidence="2 3">T529</strain>
    </source>
</reference>
<dbReference type="InterPro" id="IPR012349">
    <property type="entry name" value="Split_barrel_FMN-bd"/>
</dbReference>
<dbReference type="PANTHER" id="PTHR42815">
    <property type="entry name" value="FAD-BINDING, PUTATIVE (AFU_ORTHOLOGUE AFUA_6G07600)-RELATED"/>
    <property type="match status" value="1"/>
</dbReference>